<dbReference type="SUPFAM" id="SSF50978">
    <property type="entry name" value="WD40 repeat-like"/>
    <property type="match status" value="1"/>
</dbReference>
<dbReference type="AlphaFoldDB" id="A0A8H6JDS3"/>
<evidence type="ECO:0000256" key="1">
    <source>
        <dbReference type="ARBA" id="ARBA00022574"/>
    </source>
</evidence>
<evidence type="ECO:0000313" key="5">
    <source>
        <dbReference type="Proteomes" id="UP000652219"/>
    </source>
</evidence>
<organism evidence="4 5">
    <name type="scientific">Colletotrichum sojae</name>
    <dbReference type="NCBI Taxonomy" id="2175907"/>
    <lineage>
        <taxon>Eukaryota</taxon>
        <taxon>Fungi</taxon>
        <taxon>Dikarya</taxon>
        <taxon>Ascomycota</taxon>
        <taxon>Pezizomycotina</taxon>
        <taxon>Sordariomycetes</taxon>
        <taxon>Hypocreomycetidae</taxon>
        <taxon>Glomerellales</taxon>
        <taxon>Glomerellaceae</taxon>
        <taxon>Colletotrichum</taxon>
        <taxon>Colletotrichum orchidearum species complex</taxon>
    </lineage>
</organism>
<dbReference type="GO" id="GO:0031145">
    <property type="term" value="P:anaphase-promoting complex-dependent catabolic process"/>
    <property type="evidence" value="ECO:0007669"/>
    <property type="project" value="TreeGrafter"/>
</dbReference>
<feature type="compositionally biased region" description="Polar residues" evidence="3">
    <location>
        <begin position="68"/>
        <end position="77"/>
    </location>
</feature>
<dbReference type="InterPro" id="IPR033010">
    <property type="entry name" value="Cdc20/Fizzy"/>
</dbReference>
<proteinExistence type="predicted"/>
<dbReference type="PANTHER" id="PTHR19918">
    <property type="entry name" value="CELL DIVISION CYCLE 20 CDC20 FIZZY -RELATED"/>
    <property type="match status" value="1"/>
</dbReference>
<name>A0A8H6JDS3_9PEZI</name>
<dbReference type="GO" id="GO:0010997">
    <property type="term" value="F:anaphase-promoting complex binding"/>
    <property type="evidence" value="ECO:0007669"/>
    <property type="project" value="InterPro"/>
</dbReference>
<reference evidence="4 5" key="1">
    <citation type="journal article" date="2020" name="Phytopathology">
        <title>Genome Sequence Resources of Colletotrichum truncatum, C. plurivorum, C. musicola, and C. sojae: Four Species Pathogenic to Soybean (Glycine max).</title>
        <authorList>
            <person name="Rogerio F."/>
            <person name="Boufleur T.R."/>
            <person name="Ciampi-Guillardi M."/>
            <person name="Sukno S.A."/>
            <person name="Thon M.R."/>
            <person name="Massola Junior N.S."/>
            <person name="Baroncelli R."/>
        </authorList>
    </citation>
    <scope>NUCLEOTIDE SEQUENCE [LARGE SCALE GENOMIC DNA]</scope>
    <source>
        <strain evidence="4 5">LFN0009</strain>
    </source>
</reference>
<dbReference type="SMART" id="SM00320">
    <property type="entry name" value="WD40"/>
    <property type="match status" value="2"/>
</dbReference>
<feature type="compositionally biased region" description="Basic and acidic residues" evidence="3">
    <location>
        <begin position="79"/>
        <end position="91"/>
    </location>
</feature>
<dbReference type="InterPro" id="IPR015943">
    <property type="entry name" value="WD40/YVTN_repeat-like_dom_sf"/>
</dbReference>
<gene>
    <name evidence="4" type="ORF">CSOJ01_05891</name>
</gene>
<dbReference type="InterPro" id="IPR036322">
    <property type="entry name" value="WD40_repeat_dom_sf"/>
</dbReference>
<evidence type="ECO:0000313" key="4">
    <source>
        <dbReference type="EMBL" id="KAF6811212.1"/>
    </source>
</evidence>
<sequence length="583" mass="63489">MRAQPLNASNYYLFLDGSGAGDYNSLTDEKHSIPPLQHKPSSKSTLSFTKSTSTSQAAPIGRAKAAPITSTLSSSGSVRHADRFVPNRDPDTPISAKIRVTKNIDDLSPTERLLRHHSAAPDFFNRPRQEPVPLASGVRSVSNSWLPFLSAVSQNLGANRNPSYGAVWTVGGTAPPYRAAVEDGRGHYFRSGTTAPIFTANFSTARNKMKEDFERHQGMLADALRIDQTSRILDFRQYAAQVQMPRQAGQQSPLPLKTSWNGSQWVSPGKPQVSPSVEHNLPHTAYKILDAPGLRDDFYCSVLAYSPICNTLAVGLGNYVWRWPGDVAATEDLIVGDDQGNIYYYSIEWPALWEVRDDGWYGTMTLIANIAAQSQQICALAWSPNGLSFVSGSNDNTACFFEIDRMLKQRQRSFSASSTETVRRRARSNSDSVPGQRGQRNETPDSIYDDCLGRVLAEVSDQEFTPVAFCPWQENLVATGGGSSDKCINFWHASTGALLATIAENGSRALYAVPYPGAPDDVHPESRTAKEGTIIVAANDGGIKFHEVWGGWPTLKIGGVGMLGGSDILEGLDGIEKEGGVIR</sequence>
<dbReference type="Pfam" id="PF00400">
    <property type="entry name" value="WD40"/>
    <property type="match status" value="1"/>
</dbReference>
<dbReference type="GO" id="GO:0005680">
    <property type="term" value="C:anaphase-promoting complex"/>
    <property type="evidence" value="ECO:0007669"/>
    <property type="project" value="TreeGrafter"/>
</dbReference>
<keyword evidence="5" id="KW-1185">Reference proteome</keyword>
<keyword evidence="2" id="KW-0677">Repeat</keyword>
<dbReference type="EMBL" id="WIGN01000077">
    <property type="protein sequence ID" value="KAF6811212.1"/>
    <property type="molecule type" value="Genomic_DNA"/>
</dbReference>
<dbReference type="InterPro" id="IPR001680">
    <property type="entry name" value="WD40_rpt"/>
</dbReference>
<evidence type="ECO:0000256" key="3">
    <source>
        <dbReference type="SAM" id="MobiDB-lite"/>
    </source>
</evidence>
<feature type="region of interest" description="Disordered" evidence="3">
    <location>
        <begin position="412"/>
        <end position="446"/>
    </location>
</feature>
<feature type="compositionally biased region" description="Low complexity" evidence="3">
    <location>
        <begin position="42"/>
        <end position="55"/>
    </location>
</feature>
<dbReference type="GO" id="GO:1990757">
    <property type="term" value="F:ubiquitin ligase activator activity"/>
    <property type="evidence" value="ECO:0007669"/>
    <property type="project" value="TreeGrafter"/>
</dbReference>
<keyword evidence="1" id="KW-0853">WD repeat</keyword>
<dbReference type="Gene3D" id="2.130.10.10">
    <property type="entry name" value="YVTN repeat-like/Quinoprotein amine dehydrogenase"/>
    <property type="match status" value="2"/>
</dbReference>
<accession>A0A8H6JDS3</accession>
<dbReference type="GO" id="GO:1905786">
    <property type="term" value="P:positive regulation of anaphase-promoting complex-dependent catabolic process"/>
    <property type="evidence" value="ECO:0007669"/>
    <property type="project" value="TreeGrafter"/>
</dbReference>
<feature type="region of interest" description="Disordered" evidence="3">
    <location>
        <begin position="26"/>
        <end position="94"/>
    </location>
</feature>
<dbReference type="Proteomes" id="UP000652219">
    <property type="component" value="Unassembled WGS sequence"/>
</dbReference>
<evidence type="ECO:0000256" key="2">
    <source>
        <dbReference type="ARBA" id="ARBA00022737"/>
    </source>
</evidence>
<comment type="caution">
    <text evidence="4">The sequence shown here is derived from an EMBL/GenBank/DDBJ whole genome shotgun (WGS) entry which is preliminary data.</text>
</comment>
<dbReference type="PANTHER" id="PTHR19918:SF5">
    <property type="entry name" value="MEIOSIS-SPECIFIC APC_C ACTIVATOR PROTEIN AMA1"/>
    <property type="match status" value="1"/>
</dbReference>
<protein>
    <submittedName>
        <fullName evidence="4">WD domain-containing protein</fullName>
    </submittedName>
</protein>